<dbReference type="Gene3D" id="3.40.50.720">
    <property type="entry name" value="NAD(P)-binding Rossmann-like Domain"/>
    <property type="match status" value="1"/>
</dbReference>
<keyword evidence="6" id="KW-0496">Mitochondrion</keyword>
<dbReference type="PRINTS" id="PR00081">
    <property type="entry name" value="GDHRDH"/>
</dbReference>
<keyword evidence="10" id="KW-1185">Reference proteome</keyword>
<dbReference type="Pfam" id="PF00106">
    <property type="entry name" value="adh_short"/>
    <property type="match status" value="1"/>
</dbReference>
<dbReference type="InterPro" id="IPR003033">
    <property type="entry name" value="SCP2_sterol-bd_dom"/>
</dbReference>
<keyword evidence="5" id="KW-0560">Oxidoreductase</keyword>
<evidence type="ECO:0000256" key="2">
    <source>
        <dbReference type="ARBA" id="ARBA00004275"/>
    </source>
</evidence>
<evidence type="ECO:0000256" key="7">
    <source>
        <dbReference type="ARBA" id="ARBA00023140"/>
    </source>
</evidence>
<dbReference type="GO" id="GO:0016491">
    <property type="term" value="F:oxidoreductase activity"/>
    <property type="evidence" value="ECO:0007669"/>
    <property type="project" value="UniProtKB-KW"/>
</dbReference>
<organism evidence="10 11">
    <name type="scientific">Strongyloides venezuelensis</name>
    <name type="common">Threadworm</name>
    <dbReference type="NCBI Taxonomy" id="75913"/>
    <lineage>
        <taxon>Eukaryota</taxon>
        <taxon>Metazoa</taxon>
        <taxon>Ecdysozoa</taxon>
        <taxon>Nematoda</taxon>
        <taxon>Chromadorea</taxon>
        <taxon>Rhabditida</taxon>
        <taxon>Tylenchina</taxon>
        <taxon>Panagrolaimomorpha</taxon>
        <taxon>Strongyloidoidea</taxon>
        <taxon>Strongyloididae</taxon>
        <taxon>Strongyloides</taxon>
    </lineage>
</organism>
<dbReference type="InterPro" id="IPR002347">
    <property type="entry name" value="SDR_fam"/>
</dbReference>
<evidence type="ECO:0000313" key="11">
    <source>
        <dbReference type="WBParaSite" id="SVE_0301800.1"/>
    </source>
</evidence>
<dbReference type="PANTHER" id="PTHR42808">
    <property type="entry name" value="HYDROXYSTEROID DEHYDROGENASE-LIKE PROTEIN 2"/>
    <property type="match status" value="1"/>
</dbReference>
<dbReference type="Pfam" id="PF02036">
    <property type="entry name" value="SCP2"/>
    <property type="match status" value="1"/>
</dbReference>
<dbReference type="InterPro" id="IPR036527">
    <property type="entry name" value="SCP2_sterol-bd_dom_sf"/>
</dbReference>
<evidence type="ECO:0000256" key="5">
    <source>
        <dbReference type="ARBA" id="ARBA00023002"/>
    </source>
</evidence>
<feature type="domain" description="SCP2" evidence="9">
    <location>
        <begin position="309"/>
        <end position="397"/>
    </location>
</feature>
<protein>
    <recommendedName>
        <fullName evidence="8">Hydroxysteroid dehydrogenase-like protein 2</fullName>
    </recommendedName>
</protein>
<comment type="subcellular location">
    <subcellularLocation>
        <location evidence="1">Mitochondrion</location>
    </subcellularLocation>
    <subcellularLocation>
        <location evidence="2">Peroxisome</location>
    </subcellularLocation>
</comment>
<sequence length="403" mass="44918">MFNVGKFAKKTIIITGASRGIGREIALKLAKDGANVVVAAKTATPHQKLAGTIYTVAKEIEENGGKALPCILDVRDESSIENCVNEVIKKFNGIDVLINNASAINLTGTLETSAKKYDLMHQVNVRGTYLMSQKCIPHLKKSSNPHILNISPPLIMDKKWFQNHVAYTMTKYGMSMCVLGMHEELRDQKIAVNALWPKTAIWTAAMDMLTSGEGKEGSRKPTIMADAAYAILSKNSSEFTGNFAIDEHVLEKEGVKDFVQYECKPGAPLLPDFFIPDEDLKSFTRKIEVKTSIQNFPDVIKHFNKMLTPSLCEKINEVYQFVIKKDDGSKFYMMMDFVNNNVEEKKGNNVPCTIVFTESLFFDIVNGKSTIQESIYSGKMTVKGNLVLANKLKNVFKSNMSKL</sequence>
<dbReference type="Proteomes" id="UP000035680">
    <property type="component" value="Unassembled WGS sequence"/>
</dbReference>
<name>A0A0K0F2I9_STRVS</name>
<reference evidence="11" key="2">
    <citation type="submission" date="2015-08" db="UniProtKB">
        <authorList>
            <consortium name="WormBaseParasite"/>
        </authorList>
    </citation>
    <scope>IDENTIFICATION</scope>
</reference>
<dbReference type="SUPFAM" id="SSF51735">
    <property type="entry name" value="NAD(P)-binding Rossmann-fold domains"/>
    <property type="match status" value="1"/>
</dbReference>
<dbReference type="Gene3D" id="3.30.1050.10">
    <property type="entry name" value="SCP2 sterol-binding domain"/>
    <property type="match status" value="1"/>
</dbReference>
<keyword evidence="7" id="KW-0576">Peroxisome</keyword>
<dbReference type="PANTHER" id="PTHR42808:SF3">
    <property type="entry name" value="HYDROXYSTEROID DEHYDROGENASE-LIKE PROTEIN 2"/>
    <property type="match status" value="1"/>
</dbReference>
<dbReference type="SUPFAM" id="SSF55718">
    <property type="entry name" value="SCP-like"/>
    <property type="match status" value="1"/>
</dbReference>
<dbReference type="AlphaFoldDB" id="A0A0K0F2I9"/>
<evidence type="ECO:0000256" key="3">
    <source>
        <dbReference type="ARBA" id="ARBA00006484"/>
    </source>
</evidence>
<evidence type="ECO:0000256" key="1">
    <source>
        <dbReference type="ARBA" id="ARBA00004173"/>
    </source>
</evidence>
<dbReference type="GO" id="GO:0005739">
    <property type="term" value="C:mitochondrion"/>
    <property type="evidence" value="ECO:0007669"/>
    <property type="project" value="UniProtKB-SubCell"/>
</dbReference>
<comment type="similarity">
    <text evidence="3">Belongs to the short-chain dehydrogenases/reductases (SDR) family.</text>
</comment>
<dbReference type="FunFam" id="3.40.50.720:FF:000301">
    <property type="entry name" value="Hydroxysteroid dehydrogenase like 2"/>
    <property type="match status" value="1"/>
</dbReference>
<dbReference type="STRING" id="75913.A0A0K0F2I9"/>
<evidence type="ECO:0000256" key="6">
    <source>
        <dbReference type="ARBA" id="ARBA00023128"/>
    </source>
</evidence>
<evidence type="ECO:0000259" key="9">
    <source>
        <dbReference type="Pfam" id="PF02036"/>
    </source>
</evidence>
<accession>A0A0K0F2I9</accession>
<dbReference type="NCBIfam" id="NF006133">
    <property type="entry name" value="PRK08278.1"/>
    <property type="match status" value="1"/>
</dbReference>
<dbReference type="InterPro" id="IPR051935">
    <property type="entry name" value="HSDL2"/>
</dbReference>
<keyword evidence="4" id="KW-0521">NADP</keyword>
<proteinExistence type="inferred from homology"/>
<evidence type="ECO:0000256" key="8">
    <source>
        <dbReference type="ARBA" id="ARBA00040243"/>
    </source>
</evidence>
<dbReference type="GO" id="GO:0005777">
    <property type="term" value="C:peroxisome"/>
    <property type="evidence" value="ECO:0007669"/>
    <property type="project" value="UniProtKB-SubCell"/>
</dbReference>
<evidence type="ECO:0000256" key="4">
    <source>
        <dbReference type="ARBA" id="ARBA00022857"/>
    </source>
</evidence>
<dbReference type="CDD" id="cd09762">
    <property type="entry name" value="HSDL2_SDR_c"/>
    <property type="match status" value="1"/>
</dbReference>
<dbReference type="WBParaSite" id="SVE_0301800.1">
    <property type="protein sequence ID" value="SVE_0301800.1"/>
    <property type="gene ID" value="SVE_0301800"/>
</dbReference>
<dbReference type="InterPro" id="IPR036291">
    <property type="entry name" value="NAD(P)-bd_dom_sf"/>
</dbReference>
<evidence type="ECO:0000313" key="10">
    <source>
        <dbReference type="Proteomes" id="UP000035680"/>
    </source>
</evidence>
<reference evidence="10" key="1">
    <citation type="submission" date="2014-07" db="EMBL/GenBank/DDBJ databases">
        <authorList>
            <person name="Martin A.A"/>
            <person name="De Silva N."/>
        </authorList>
    </citation>
    <scope>NUCLEOTIDE SEQUENCE</scope>
</reference>